<sequence length="341" mass="37553">MIGKIVSESVMTPKSAHIGQTKSHRPTAKPVNQVSQNATVRSSGYHNTMVDSNTLSVAPNIIKLKNNNETFSLPSKNAVIYSPFGHQDMICQALRINTPRVLKNKAALPLLSSKLLRPMLQESVREFKKSELQGKLKNGAVYDQKLTPLIAEHGLATVHDAILQGGIALNKNAVTVLGEYKALNQLQLELKSSQKIDTIYVIGHGEAGQPYLYETSKIGCRQKHIADVMKEIYASLGNKIASNVKIKLTACESADAERLDSFNQLTQKKRIDKNHTHSLAAHAKIEAQKVVPEARIYGYHGIGISRGSDYLSKAQCLDSDFDSKTGQVTHWVNAKSVRETF</sequence>
<proteinExistence type="predicted"/>
<name>A0AAI9HY21_PROST</name>
<protein>
    <recommendedName>
        <fullName evidence="5">Peptidase C80 domain-containing protein</fullName>
    </recommendedName>
</protein>
<dbReference type="RefSeq" id="WP_247047002.1">
    <property type="nucleotide sequence ID" value="NZ_JAGSRG010000010.1"/>
</dbReference>
<dbReference type="EMBL" id="JAGSRH010000014">
    <property type="protein sequence ID" value="MER5077372.1"/>
    <property type="molecule type" value="Genomic_DNA"/>
</dbReference>
<reference evidence="3 4" key="1">
    <citation type="submission" date="2021-04" db="EMBL/GenBank/DDBJ databases">
        <title>Determining the burden of carbapenem-resistant Enterobacterales from a tertiary public heath setting in Bangladesh: a clinical, epidemiological, and molecular study.</title>
        <authorList>
            <person name="Farzana R."/>
            <person name="Walsh T.R."/>
        </authorList>
    </citation>
    <scope>NUCLEOTIDE SEQUENCE [LARGE SCALE GENOMIC DNA]</scope>
    <source>
        <strain evidence="4">dmpro_s316</strain>
        <strain evidence="3">Dmpro_s316</strain>
    </source>
</reference>
<dbReference type="Proteomes" id="UP001495779">
    <property type="component" value="Unassembled WGS sequence"/>
</dbReference>
<evidence type="ECO:0000313" key="2">
    <source>
        <dbReference type="EMBL" id="EMP9431960.1"/>
    </source>
</evidence>
<organism evidence="2">
    <name type="scientific">Providencia stuartii</name>
    <dbReference type="NCBI Taxonomy" id="588"/>
    <lineage>
        <taxon>Bacteria</taxon>
        <taxon>Pseudomonadati</taxon>
        <taxon>Pseudomonadota</taxon>
        <taxon>Gammaproteobacteria</taxon>
        <taxon>Enterobacterales</taxon>
        <taxon>Morganellaceae</taxon>
        <taxon>Providencia</taxon>
    </lineage>
</organism>
<evidence type="ECO:0000313" key="4">
    <source>
        <dbReference type="Proteomes" id="UP001495779"/>
    </source>
</evidence>
<accession>A0AAI9HY21</accession>
<evidence type="ECO:0000313" key="3">
    <source>
        <dbReference type="EMBL" id="MER5077372.1"/>
    </source>
</evidence>
<dbReference type="AlphaFoldDB" id="A0AAI9HY21"/>
<dbReference type="EMBL" id="AAZDVE040000005">
    <property type="protein sequence ID" value="EMP9431960.1"/>
    <property type="molecule type" value="Genomic_DNA"/>
</dbReference>
<comment type="caution">
    <text evidence="2">The sequence shown here is derived from an EMBL/GenBank/DDBJ whole genome shotgun (WGS) entry which is preliminary data.</text>
</comment>
<reference evidence="2" key="2">
    <citation type="submission" date="2024-02" db="EMBL/GenBank/DDBJ databases">
        <authorList>
            <consortium name="Clinical and Environmental Microbiology Branch: Whole genome sequencing antimicrobial resistance pathogens in the healthcare setting"/>
        </authorList>
    </citation>
    <scope>NUCLEOTIDE SEQUENCE</scope>
    <source>
        <strain evidence="2">2020GO-00142</strain>
    </source>
</reference>
<evidence type="ECO:0008006" key="5">
    <source>
        <dbReference type="Google" id="ProtNLM"/>
    </source>
</evidence>
<feature type="region of interest" description="Disordered" evidence="1">
    <location>
        <begin position="13"/>
        <end position="37"/>
    </location>
</feature>
<gene>
    <name evidence="2" type="ORF">JRA39_000976</name>
    <name evidence="3" type="ORF">KDV35_10980</name>
</gene>
<evidence type="ECO:0000256" key="1">
    <source>
        <dbReference type="SAM" id="MobiDB-lite"/>
    </source>
</evidence>